<dbReference type="PANTHER" id="PTHR21047:SF2">
    <property type="entry name" value="THYMIDINE DIPHOSPHO-4-KETO-RHAMNOSE 3,5-EPIMERASE"/>
    <property type="match status" value="1"/>
</dbReference>
<proteinExistence type="predicted"/>
<evidence type="ECO:0000256" key="2">
    <source>
        <dbReference type="ARBA" id="ARBA00001997"/>
    </source>
</evidence>
<dbReference type="InterPro" id="IPR014710">
    <property type="entry name" value="RmlC-like_jellyroll"/>
</dbReference>
<protein>
    <recommendedName>
        <fullName evidence="4">dTDP-4-dehydrorhamnose 3,5-epimerase</fullName>
        <ecNumber evidence="3">5.1.3.13</ecNumber>
    </recommendedName>
    <alternativeName>
        <fullName evidence="6">Thymidine diphospho-4-keto-rhamnose 3,5-epimerase</fullName>
    </alternativeName>
    <alternativeName>
        <fullName evidence="5">dTDP-4-keto-6-deoxyglucose 3,5-epimerase</fullName>
    </alternativeName>
    <alternativeName>
        <fullName evidence="7">dTDP-6-deoxy-D-xylo-4-hexulose 3,5-epimerase</fullName>
    </alternativeName>
</protein>
<reference evidence="10 11" key="1">
    <citation type="submission" date="2020-07" db="EMBL/GenBank/DDBJ databases">
        <title>Genomic Encyclopedia of Type Strains, Phase IV (KMG-V): Genome sequencing to study the core and pangenomes of soil and plant-associated prokaryotes.</title>
        <authorList>
            <person name="Whitman W."/>
        </authorList>
    </citation>
    <scope>NUCLEOTIDE SEQUENCE [LARGE SCALE GENOMIC DNA]</scope>
    <source>
        <strain evidence="10 11">AN3</strain>
    </source>
</reference>
<comment type="catalytic activity">
    <reaction evidence="1">
        <text>dTDP-4-dehydro-6-deoxy-alpha-D-glucose = dTDP-4-dehydro-beta-L-rhamnose</text>
        <dbReference type="Rhea" id="RHEA:16969"/>
        <dbReference type="ChEBI" id="CHEBI:57649"/>
        <dbReference type="ChEBI" id="CHEBI:62830"/>
        <dbReference type="EC" id="5.1.3.13"/>
    </reaction>
</comment>
<feature type="active site" description="Proton acceptor" evidence="8">
    <location>
        <position position="2"/>
    </location>
</feature>
<dbReference type="Gene3D" id="2.60.120.10">
    <property type="entry name" value="Jelly Rolls"/>
    <property type="match status" value="1"/>
</dbReference>
<evidence type="ECO:0000256" key="7">
    <source>
        <dbReference type="ARBA" id="ARBA00033311"/>
    </source>
</evidence>
<comment type="function">
    <text evidence="2">Catalyzes the epimerization of the C3' and C5'positions of dTDP-6-deoxy-D-xylo-4-hexulose, forming dTDP-6-deoxy-L-lyxo-4-hexulose.</text>
</comment>
<sequence length="116" mass="13160">MHFQTAEYAEVKVVSCTRGAIWDVIIDLREGSKNFGRYAGFELSESNNRQLYIPKGFAHGFQTLREDTMVSYLISEFYHPPAASGVRFDDPAFAIEWPAAPSVISEKDQSWPLVRV</sequence>
<dbReference type="GO" id="GO:0019305">
    <property type="term" value="P:dTDP-rhamnose biosynthetic process"/>
    <property type="evidence" value="ECO:0007669"/>
    <property type="project" value="TreeGrafter"/>
</dbReference>
<organism evidence="10 11">
    <name type="scientific">Phyllobacterium myrsinacearum</name>
    <dbReference type="NCBI Taxonomy" id="28101"/>
    <lineage>
        <taxon>Bacteria</taxon>
        <taxon>Pseudomonadati</taxon>
        <taxon>Pseudomonadota</taxon>
        <taxon>Alphaproteobacteria</taxon>
        <taxon>Hyphomicrobiales</taxon>
        <taxon>Phyllobacteriaceae</taxon>
        <taxon>Phyllobacterium</taxon>
    </lineage>
</organism>
<evidence type="ECO:0000256" key="8">
    <source>
        <dbReference type="PIRSR" id="PIRSR600888-1"/>
    </source>
</evidence>
<evidence type="ECO:0000256" key="3">
    <source>
        <dbReference type="ARBA" id="ARBA00012098"/>
    </source>
</evidence>
<dbReference type="GO" id="GO:0008830">
    <property type="term" value="F:dTDP-4-dehydrorhamnose 3,5-epimerase activity"/>
    <property type="evidence" value="ECO:0007669"/>
    <property type="project" value="UniProtKB-EC"/>
</dbReference>
<evidence type="ECO:0000256" key="9">
    <source>
        <dbReference type="PIRSR" id="PIRSR600888-3"/>
    </source>
</evidence>
<gene>
    <name evidence="10" type="ORF">FHW16_002620</name>
</gene>
<evidence type="ECO:0000313" key="10">
    <source>
        <dbReference type="EMBL" id="MBA8878902.1"/>
    </source>
</evidence>
<dbReference type="GO" id="GO:0000271">
    <property type="term" value="P:polysaccharide biosynthetic process"/>
    <property type="evidence" value="ECO:0007669"/>
    <property type="project" value="TreeGrafter"/>
</dbReference>
<comment type="caution">
    <text evidence="10">The sequence shown here is derived from an EMBL/GenBank/DDBJ whole genome shotgun (WGS) entry which is preliminary data.</text>
</comment>
<dbReference type="CDD" id="cd00438">
    <property type="entry name" value="cupin_RmlC"/>
    <property type="match status" value="1"/>
</dbReference>
<dbReference type="EC" id="5.1.3.13" evidence="3"/>
<keyword evidence="11" id="KW-1185">Reference proteome</keyword>
<evidence type="ECO:0000313" key="11">
    <source>
        <dbReference type="Proteomes" id="UP000549052"/>
    </source>
</evidence>
<evidence type="ECO:0000256" key="1">
    <source>
        <dbReference type="ARBA" id="ARBA00001298"/>
    </source>
</evidence>
<evidence type="ECO:0000256" key="4">
    <source>
        <dbReference type="ARBA" id="ARBA00019595"/>
    </source>
</evidence>
<dbReference type="EMBL" id="JACGXN010000003">
    <property type="protein sequence ID" value="MBA8878902.1"/>
    <property type="molecule type" value="Genomic_DNA"/>
</dbReference>
<dbReference type="InterPro" id="IPR011051">
    <property type="entry name" value="RmlC_Cupin_sf"/>
</dbReference>
<accession>A0A839EJ50</accession>
<dbReference type="Pfam" id="PF00908">
    <property type="entry name" value="dTDP_sugar_isom"/>
    <property type="match status" value="1"/>
</dbReference>
<name>A0A839EJ50_9HYPH</name>
<dbReference type="InterPro" id="IPR000888">
    <property type="entry name" value="RmlC-like"/>
</dbReference>
<dbReference type="Proteomes" id="UP000549052">
    <property type="component" value="Unassembled WGS sequence"/>
</dbReference>
<dbReference type="SUPFAM" id="SSF51182">
    <property type="entry name" value="RmlC-like cupins"/>
    <property type="match status" value="1"/>
</dbReference>
<evidence type="ECO:0000256" key="5">
    <source>
        <dbReference type="ARBA" id="ARBA00029758"/>
    </source>
</evidence>
<evidence type="ECO:0000256" key="6">
    <source>
        <dbReference type="ARBA" id="ARBA00031424"/>
    </source>
</evidence>
<dbReference type="PANTHER" id="PTHR21047">
    <property type="entry name" value="DTDP-6-DEOXY-D-GLUCOSE-3,5 EPIMERASE"/>
    <property type="match status" value="1"/>
</dbReference>
<dbReference type="AlphaFoldDB" id="A0A839EJ50"/>
<feature type="active site" description="Proton donor" evidence="8">
    <location>
        <position position="72"/>
    </location>
</feature>
<dbReference type="GO" id="GO:0005829">
    <property type="term" value="C:cytosol"/>
    <property type="evidence" value="ECO:0007669"/>
    <property type="project" value="TreeGrafter"/>
</dbReference>
<feature type="site" description="Participates in a stacking interaction with the thymidine ring of dTDP-4-oxo-6-deoxyglucose" evidence="9">
    <location>
        <position position="78"/>
    </location>
</feature>